<proteinExistence type="predicted"/>
<organism evidence="1 2">
    <name type="scientific">Trichinella pseudospiralis</name>
    <name type="common">Parasitic roundworm</name>
    <dbReference type="NCBI Taxonomy" id="6337"/>
    <lineage>
        <taxon>Eukaryota</taxon>
        <taxon>Metazoa</taxon>
        <taxon>Ecdysozoa</taxon>
        <taxon>Nematoda</taxon>
        <taxon>Enoplea</taxon>
        <taxon>Dorylaimia</taxon>
        <taxon>Trichinellida</taxon>
        <taxon>Trichinellidae</taxon>
        <taxon>Trichinella</taxon>
    </lineage>
</organism>
<comment type="caution">
    <text evidence="1">The sequence shown here is derived from an EMBL/GenBank/DDBJ whole genome shotgun (WGS) entry which is preliminary data.</text>
</comment>
<protein>
    <submittedName>
        <fullName evidence="1">Uncharacterized protein</fullName>
    </submittedName>
</protein>
<evidence type="ECO:0000313" key="2">
    <source>
        <dbReference type="Proteomes" id="UP000054632"/>
    </source>
</evidence>
<dbReference type="AlphaFoldDB" id="A0A0V1E810"/>
<sequence>MSGLMEDMKRKIDDLGKRLDQMDIHNQVHGAAVWRQGSCCCHVVGAAEEWAQLTAVVATELKGPSSKYLQQLSSSLLHWVAATQCNGPACNCYGVVDKYRARSLFDSDSTTV</sequence>
<reference evidence="1 2" key="1">
    <citation type="submission" date="2015-01" db="EMBL/GenBank/DDBJ databases">
        <title>Evolution of Trichinella species and genotypes.</title>
        <authorList>
            <person name="Korhonen P.K."/>
            <person name="Edoardo P."/>
            <person name="Giuseppe L.R."/>
            <person name="Gasser R.B."/>
        </authorList>
    </citation>
    <scope>NUCLEOTIDE SEQUENCE [LARGE SCALE GENOMIC DNA]</scope>
    <source>
        <strain evidence="1">ISS13</strain>
    </source>
</reference>
<accession>A0A0V1E810</accession>
<dbReference type="Proteomes" id="UP000054632">
    <property type="component" value="Unassembled WGS sequence"/>
</dbReference>
<name>A0A0V1E810_TRIPS</name>
<evidence type="ECO:0000313" key="1">
    <source>
        <dbReference type="EMBL" id="KRY69924.1"/>
    </source>
</evidence>
<dbReference type="EMBL" id="JYDR01000081">
    <property type="protein sequence ID" value="KRY69924.1"/>
    <property type="molecule type" value="Genomic_DNA"/>
</dbReference>
<gene>
    <name evidence="1" type="ORF">T4A_3763</name>
</gene>